<dbReference type="EMBL" id="CAWUHB010000009">
    <property type="protein sequence ID" value="CAK7214750.1"/>
    <property type="molecule type" value="Genomic_DNA"/>
</dbReference>
<evidence type="ECO:0000313" key="3">
    <source>
        <dbReference type="EMBL" id="CAK7214750.1"/>
    </source>
</evidence>
<name>A0ABP0B5B7_9PEZI</name>
<reference evidence="3 4" key="1">
    <citation type="submission" date="2024-01" db="EMBL/GenBank/DDBJ databases">
        <authorList>
            <person name="Allen C."/>
            <person name="Tagirdzhanova G."/>
        </authorList>
    </citation>
    <scope>NUCLEOTIDE SEQUENCE [LARGE SCALE GENOMIC DNA]</scope>
</reference>
<protein>
    <submittedName>
        <fullName evidence="3">Uncharacterized protein</fullName>
    </submittedName>
</protein>
<dbReference type="Pfam" id="PF11951">
    <property type="entry name" value="Fungal_trans_2"/>
    <property type="match status" value="1"/>
</dbReference>
<evidence type="ECO:0000313" key="4">
    <source>
        <dbReference type="Proteomes" id="UP001642405"/>
    </source>
</evidence>
<gene>
    <name evidence="3" type="ORF">SCUCBS95973_002240</name>
</gene>
<dbReference type="PANTHER" id="PTHR37540">
    <property type="entry name" value="TRANSCRIPTION FACTOR (ACR-2), PUTATIVE-RELATED-RELATED"/>
    <property type="match status" value="1"/>
</dbReference>
<proteinExistence type="predicted"/>
<keyword evidence="4" id="KW-1185">Reference proteome</keyword>
<organism evidence="3 4">
    <name type="scientific">Sporothrix curviconia</name>
    <dbReference type="NCBI Taxonomy" id="1260050"/>
    <lineage>
        <taxon>Eukaryota</taxon>
        <taxon>Fungi</taxon>
        <taxon>Dikarya</taxon>
        <taxon>Ascomycota</taxon>
        <taxon>Pezizomycotina</taxon>
        <taxon>Sordariomycetes</taxon>
        <taxon>Sordariomycetidae</taxon>
        <taxon>Ophiostomatales</taxon>
        <taxon>Ophiostomataceae</taxon>
        <taxon>Sporothrix</taxon>
    </lineage>
</organism>
<feature type="region of interest" description="Disordered" evidence="2">
    <location>
        <begin position="43"/>
        <end position="63"/>
    </location>
</feature>
<dbReference type="PANTHER" id="PTHR37540:SF9">
    <property type="entry name" value="ZN(2)-C6 FUNGAL-TYPE DOMAIN-CONTAINING PROTEIN"/>
    <property type="match status" value="1"/>
</dbReference>
<evidence type="ECO:0000256" key="2">
    <source>
        <dbReference type="SAM" id="MobiDB-lite"/>
    </source>
</evidence>
<accession>A0ABP0B5B7</accession>
<comment type="caution">
    <text evidence="3">The sequence shown here is derived from an EMBL/GenBank/DDBJ whole genome shotgun (WGS) entry which is preliminary data.</text>
</comment>
<keyword evidence="1" id="KW-0539">Nucleus</keyword>
<evidence type="ECO:0000256" key="1">
    <source>
        <dbReference type="ARBA" id="ARBA00023242"/>
    </source>
</evidence>
<dbReference type="InterPro" id="IPR021858">
    <property type="entry name" value="Fun_TF"/>
</dbReference>
<feature type="compositionally biased region" description="Basic and acidic residues" evidence="2">
    <location>
        <begin position="43"/>
        <end position="58"/>
    </location>
</feature>
<dbReference type="Proteomes" id="UP001642405">
    <property type="component" value="Unassembled WGS sequence"/>
</dbReference>
<sequence>MEFLFIDNNTATDRRSQRLIRSHGMKGKNAGKVISARGHRWRRFGDEKTKPTRPDSVARGRPLLPKNPLPLADGDRVRAMQAMQAVSPADPFCGFEFSYFTTPVPITASSRQLFHDLHNAVSQELYPRAFCRQSNEIGTRWFETLMTNPCVYHCGLAIMGIHRFQLLGRRDEPIDATRHLLQAMRLLRHDLDAVPNKTYETSAIAVIISLAIRANLAGAVAESRTHLHALQRIVELRPGGLAALCAAVPELGNKIRRTDAELALCAGMPTVFGSRHLPLPAPLFSSVSLLDDGWRRSAALPCPLQDVCTELQPAIRDIFVMCSYAGRSQLGTVQFQDLVISIIQRLVDYAPLDGARPPRPLDDICQLSFLSFMTTVLHREPRKRSSYARLLSGLFRARLESFCLGTTFSNSVSSHAELALWLNFTYAMSAACGSEPCWRVNVDLPTAGRICALSEVLAVSTWEDAVAHLRVFPWVEAFHGDTGGSIWAQATCRLQS</sequence>